<accession>A0A2N5ZI45</accession>
<comment type="caution">
    <text evidence="1">The sequence shown here is derived from an EMBL/GenBank/DDBJ whole genome shotgun (WGS) entry which is preliminary data.</text>
</comment>
<dbReference type="EMBL" id="PKTG01000064">
    <property type="protein sequence ID" value="PLX18367.1"/>
    <property type="molecule type" value="Genomic_DNA"/>
</dbReference>
<reference evidence="1 2" key="1">
    <citation type="submission" date="2017-11" db="EMBL/GenBank/DDBJ databases">
        <title>Genome-resolved metagenomics identifies genetic mobility, metabolic interactions, and unexpected diversity in perchlorate-reducing communities.</title>
        <authorList>
            <person name="Barnum T.P."/>
            <person name="Figueroa I.A."/>
            <person name="Carlstrom C.I."/>
            <person name="Lucas L.N."/>
            <person name="Engelbrektson A.L."/>
            <person name="Coates J.D."/>
        </authorList>
    </citation>
    <scope>NUCLEOTIDE SEQUENCE [LARGE SCALE GENOMIC DNA]</scope>
    <source>
        <strain evidence="1">BM706</strain>
    </source>
</reference>
<name>A0A2N5ZI45_MUIH1</name>
<dbReference type="Pfam" id="PF09986">
    <property type="entry name" value="DUF2225"/>
    <property type="match status" value="1"/>
</dbReference>
<evidence type="ECO:0008006" key="3">
    <source>
        <dbReference type="Google" id="ProtNLM"/>
    </source>
</evidence>
<evidence type="ECO:0000313" key="1">
    <source>
        <dbReference type="EMBL" id="PLX18367.1"/>
    </source>
</evidence>
<protein>
    <recommendedName>
        <fullName evidence="3">DUF2225 domain-containing protein</fullName>
    </recommendedName>
</protein>
<dbReference type="Proteomes" id="UP000234857">
    <property type="component" value="Unassembled WGS sequence"/>
</dbReference>
<sequence>MTQISPIFEKDTRCPICQTDFKAQAIRSSRIKVLEKWDDFGRRYSESVNPLFYSIWTCPKCLHSSGKDEDFTRAIIQEDKVKLLKHYKYLKRLAGKHVFSGERDAETGIKSLVLAAVCYRLKRRSRAMVASCYMRIAWIIRNLDRSFEEEKRWLERALREYTYAMKNEYSPEIGKLSEYGVFYIIANINHKLGNNELALDYIGKVIENKKKVEPFVLKKAELLYDDLKNYSKPVKEVKAAISEVEEDDMGWIYDMDLTLE</sequence>
<organism evidence="1 2">
    <name type="scientific">Muiribacterium halophilum</name>
    <dbReference type="NCBI Taxonomy" id="2053465"/>
    <lineage>
        <taxon>Bacteria</taxon>
        <taxon>Candidatus Muiribacteriota</taxon>
        <taxon>Candidatus Muiribacteriia</taxon>
        <taxon>Candidatus Muiribacteriales</taxon>
        <taxon>Candidatus Muiribacteriaceae</taxon>
        <taxon>Candidatus Muiribacterium</taxon>
    </lineage>
</organism>
<dbReference type="InterPro" id="IPR018708">
    <property type="entry name" value="DUF2225"/>
</dbReference>
<dbReference type="AlphaFoldDB" id="A0A2N5ZI45"/>
<proteinExistence type="predicted"/>
<evidence type="ECO:0000313" key="2">
    <source>
        <dbReference type="Proteomes" id="UP000234857"/>
    </source>
</evidence>
<gene>
    <name evidence="1" type="ORF">C0601_04940</name>
</gene>